<gene>
    <name evidence="3" type="ORF">J0X19_19280</name>
</gene>
<evidence type="ECO:0000313" key="4">
    <source>
        <dbReference type="Proteomes" id="UP000664144"/>
    </source>
</evidence>
<evidence type="ECO:0000256" key="1">
    <source>
        <dbReference type="SAM" id="MobiDB-lite"/>
    </source>
</evidence>
<protein>
    <submittedName>
        <fullName evidence="3">Uncharacterized protein</fullName>
    </submittedName>
</protein>
<proteinExistence type="predicted"/>
<dbReference type="RefSeq" id="WP_206986053.1">
    <property type="nucleotide sequence ID" value="NZ_JAFLQZ010000016.1"/>
</dbReference>
<organism evidence="3 4">
    <name type="scientific">Hymenobacter telluris</name>
    <dbReference type="NCBI Taxonomy" id="2816474"/>
    <lineage>
        <taxon>Bacteria</taxon>
        <taxon>Pseudomonadati</taxon>
        <taxon>Bacteroidota</taxon>
        <taxon>Cytophagia</taxon>
        <taxon>Cytophagales</taxon>
        <taxon>Hymenobacteraceae</taxon>
        <taxon>Hymenobacter</taxon>
    </lineage>
</organism>
<evidence type="ECO:0000256" key="2">
    <source>
        <dbReference type="SAM" id="SignalP"/>
    </source>
</evidence>
<comment type="caution">
    <text evidence="3">The sequence shown here is derived from an EMBL/GenBank/DDBJ whole genome shotgun (WGS) entry which is preliminary data.</text>
</comment>
<keyword evidence="4" id="KW-1185">Reference proteome</keyword>
<dbReference type="Proteomes" id="UP000664144">
    <property type="component" value="Unassembled WGS sequence"/>
</dbReference>
<keyword evidence="2" id="KW-0732">Signal</keyword>
<reference evidence="3" key="1">
    <citation type="submission" date="2021-03" db="EMBL/GenBank/DDBJ databases">
        <authorList>
            <person name="Kim M.K."/>
        </authorList>
    </citation>
    <scope>NUCLEOTIDE SEQUENCE</scope>
    <source>
        <strain evidence="3">BT186</strain>
    </source>
</reference>
<dbReference type="EMBL" id="JAFLQZ010000016">
    <property type="protein sequence ID" value="MBO0360112.1"/>
    <property type="molecule type" value="Genomic_DNA"/>
</dbReference>
<feature type="region of interest" description="Disordered" evidence="1">
    <location>
        <begin position="79"/>
        <end position="100"/>
    </location>
</feature>
<evidence type="ECO:0000313" key="3">
    <source>
        <dbReference type="EMBL" id="MBO0360112.1"/>
    </source>
</evidence>
<feature type="signal peptide" evidence="2">
    <location>
        <begin position="1"/>
        <end position="30"/>
    </location>
</feature>
<name>A0A939F0L7_9BACT</name>
<accession>A0A939F0L7</accession>
<dbReference type="AlphaFoldDB" id="A0A939F0L7"/>
<sequence length="100" mass="10091">MSKKTSTTKKKISKKPNTAAIVGASLAAVAAGAAYYSYNKGGWPFAGKKIPGKKIGAKAHGVSAADNVDVALTNEVAESTLHNPNNAGDFVDEGGTGNAD</sequence>
<feature type="chain" id="PRO_5037736716" evidence="2">
    <location>
        <begin position="31"/>
        <end position="100"/>
    </location>
</feature>